<evidence type="ECO:0000256" key="1">
    <source>
        <dbReference type="SAM" id="Phobius"/>
    </source>
</evidence>
<comment type="caution">
    <text evidence="2">The sequence shown here is derived from an EMBL/GenBank/DDBJ whole genome shotgun (WGS) entry which is preliminary data.</text>
</comment>
<organism evidence="2 3">
    <name type="scientific">Chelativorans composti</name>
    <dbReference type="NCBI Taxonomy" id="768533"/>
    <lineage>
        <taxon>Bacteria</taxon>
        <taxon>Pseudomonadati</taxon>
        <taxon>Pseudomonadota</taxon>
        <taxon>Alphaproteobacteria</taxon>
        <taxon>Hyphomicrobiales</taxon>
        <taxon>Phyllobacteriaceae</taxon>
        <taxon>Chelativorans</taxon>
    </lineage>
</organism>
<evidence type="ECO:0000313" key="2">
    <source>
        <dbReference type="EMBL" id="MFD2260309.1"/>
    </source>
</evidence>
<dbReference type="Proteomes" id="UP001597373">
    <property type="component" value="Unassembled WGS sequence"/>
</dbReference>
<protein>
    <submittedName>
        <fullName evidence="2">DUF2937 family protein</fullName>
    </submittedName>
</protein>
<keyword evidence="1" id="KW-0472">Membrane</keyword>
<evidence type="ECO:0000313" key="3">
    <source>
        <dbReference type="Proteomes" id="UP001597373"/>
    </source>
</evidence>
<sequence length="167" mass="18772">MRLVQLITLVVTGAGAVVMSQAPEFAQQYRQRLGGALEELAEVVAGFDADAARYNLDREQALEIHRQATEPFLRDRGVSMEAVLRRLDRLHAQARHFEELPPFLRPVALAYPPDERVLEGTFQDFRPAVPVTADGTVWAGAGGFVGWLIGRILTLPFRRRRRALARR</sequence>
<reference evidence="3" key="1">
    <citation type="journal article" date="2019" name="Int. J. Syst. Evol. Microbiol.">
        <title>The Global Catalogue of Microorganisms (GCM) 10K type strain sequencing project: providing services to taxonomists for standard genome sequencing and annotation.</title>
        <authorList>
            <consortium name="The Broad Institute Genomics Platform"/>
            <consortium name="The Broad Institute Genome Sequencing Center for Infectious Disease"/>
            <person name="Wu L."/>
            <person name="Ma J."/>
        </authorList>
    </citation>
    <scope>NUCLEOTIDE SEQUENCE [LARGE SCALE GENOMIC DNA]</scope>
    <source>
        <strain evidence="3">KCTC 23707</strain>
    </source>
</reference>
<gene>
    <name evidence="2" type="ORF">ACFSMZ_11100</name>
</gene>
<accession>A0ABW5DK48</accession>
<dbReference type="InterPro" id="IPR022584">
    <property type="entry name" value="DUF2937"/>
</dbReference>
<name>A0ABW5DK48_9HYPH</name>
<dbReference type="RefSeq" id="WP_165278603.1">
    <property type="nucleotide sequence ID" value="NZ_BAABGS010000021.1"/>
</dbReference>
<keyword evidence="1" id="KW-0812">Transmembrane</keyword>
<feature type="transmembrane region" description="Helical" evidence="1">
    <location>
        <begin position="137"/>
        <end position="157"/>
    </location>
</feature>
<keyword evidence="3" id="KW-1185">Reference proteome</keyword>
<dbReference type="Pfam" id="PF11157">
    <property type="entry name" value="DUF2937"/>
    <property type="match status" value="1"/>
</dbReference>
<dbReference type="EMBL" id="JBHUIR010000038">
    <property type="protein sequence ID" value="MFD2260309.1"/>
    <property type="molecule type" value="Genomic_DNA"/>
</dbReference>
<proteinExistence type="predicted"/>
<keyword evidence="1" id="KW-1133">Transmembrane helix</keyword>